<dbReference type="EMBL" id="VTER01000003">
    <property type="protein sequence ID" value="TYS50370.1"/>
    <property type="molecule type" value="Genomic_DNA"/>
</dbReference>
<comment type="caution">
    <text evidence="4">The sequence shown here is derived from an EMBL/GenBank/DDBJ whole genome shotgun (WGS) entry which is preliminary data.</text>
</comment>
<evidence type="ECO:0000259" key="2">
    <source>
        <dbReference type="Pfam" id="PF00107"/>
    </source>
</evidence>
<evidence type="ECO:0000313" key="5">
    <source>
        <dbReference type="Proteomes" id="UP000322139"/>
    </source>
</evidence>
<keyword evidence="1" id="KW-0560">Oxidoreductase</keyword>
<reference evidence="4 5" key="1">
    <citation type="submission" date="2019-08" db="EMBL/GenBank/DDBJ databases">
        <title>Bacillus genomes from the desert of Cuatro Cienegas, Coahuila.</title>
        <authorList>
            <person name="Olmedo-Alvarez G."/>
        </authorList>
    </citation>
    <scope>NUCLEOTIDE SEQUENCE [LARGE SCALE GENOMIC DNA]</scope>
    <source>
        <strain evidence="4 5">CH446_14T</strain>
    </source>
</reference>
<dbReference type="InterPro" id="IPR011032">
    <property type="entry name" value="GroES-like_sf"/>
</dbReference>
<dbReference type="Proteomes" id="UP000322139">
    <property type="component" value="Unassembled WGS sequence"/>
</dbReference>
<dbReference type="SUPFAM" id="SSF50129">
    <property type="entry name" value="GroES-like"/>
    <property type="match status" value="1"/>
</dbReference>
<dbReference type="InterPro" id="IPR013149">
    <property type="entry name" value="ADH-like_C"/>
</dbReference>
<accession>A0A5D4RHM8</accession>
<dbReference type="InterPro" id="IPR050129">
    <property type="entry name" value="Zn_alcohol_dh"/>
</dbReference>
<dbReference type="InterPro" id="IPR036291">
    <property type="entry name" value="NAD(P)-bd_dom_sf"/>
</dbReference>
<protein>
    <submittedName>
        <fullName evidence="4">Alcohol dehydrogenase catalytic domain-containing protein</fullName>
    </submittedName>
</protein>
<gene>
    <name evidence="4" type="ORF">FZD51_07470</name>
</gene>
<feature type="domain" description="Alcohol dehydrogenase-like C-terminal" evidence="2">
    <location>
        <begin position="236"/>
        <end position="310"/>
    </location>
</feature>
<dbReference type="PANTHER" id="PTHR43401">
    <property type="entry name" value="L-THREONINE 3-DEHYDROGENASE"/>
    <property type="match status" value="1"/>
</dbReference>
<dbReference type="AlphaFoldDB" id="A0A5D4RHM8"/>
<dbReference type="Gene3D" id="3.90.180.10">
    <property type="entry name" value="Medium-chain alcohol dehydrogenases, catalytic domain"/>
    <property type="match status" value="1"/>
</dbReference>
<proteinExistence type="predicted"/>
<evidence type="ECO:0000259" key="3">
    <source>
        <dbReference type="Pfam" id="PF08240"/>
    </source>
</evidence>
<sequence length="348" mass="38787">MQMAAGPHLKSKGAHFMKAIVKARQAGRIRIEEKELPQLGDGEVLVEVSYCGVCGSDIHAAKHAKGYEFVGTGTTLGHEISGKVINVSGDENAHLLNKHVVIESMHYCGSCENCREGRTSVCHEINVIGLHFDGGMAQYVKVKPKFIQELPPQLPVDMAALLEPMSIAVHSVKKIKEIMPQDNILIQGPGIIGFFTGLICSDKKAEVRISGLERDYNYRLSKAYLFNMKPFIADKEELPDKVDYVFECSGSSAALKSSFRYLRKGGQLVAVALYEQETALFLTEMVRNEWPILTSYGCDPEDYRDAADLLIKYQSQLRNIVSYFPLIEAERAFTESMNQKVLKAVLYN</sequence>
<evidence type="ECO:0000256" key="1">
    <source>
        <dbReference type="ARBA" id="ARBA00023002"/>
    </source>
</evidence>
<dbReference type="Gene3D" id="3.40.50.720">
    <property type="entry name" value="NAD(P)-binding Rossmann-like Domain"/>
    <property type="match status" value="1"/>
</dbReference>
<feature type="domain" description="Alcohol dehydrogenase-like N-terminal" evidence="3">
    <location>
        <begin position="40"/>
        <end position="151"/>
    </location>
</feature>
<organism evidence="4 5">
    <name type="scientific">Bacillus infantis</name>
    <dbReference type="NCBI Taxonomy" id="324767"/>
    <lineage>
        <taxon>Bacteria</taxon>
        <taxon>Bacillati</taxon>
        <taxon>Bacillota</taxon>
        <taxon>Bacilli</taxon>
        <taxon>Bacillales</taxon>
        <taxon>Bacillaceae</taxon>
        <taxon>Bacillus</taxon>
    </lineage>
</organism>
<dbReference type="SUPFAM" id="SSF51735">
    <property type="entry name" value="NAD(P)-binding Rossmann-fold domains"/>
    <property type="match status" value="1"/>
</dbReference>
<dbReference type="PANTHER" id="PTHR43401:SF2">
    <property type="entry name" value="L-THREONINE 3-DEHYDROGENASE"/>
    <property type="match status" value="1"/>
</dbReference>
<dbReference type="Pfam" id="PF08240">
    <property type="entry name" value="ADH_N"/>
    <property type="match status" value="1"/>
</dbReference>
<name>A0A5D4RHM8_9BACI</name>
<dbReference type="InterPro" id="IPR013154">
    <property type="entry name" value="ADH-like_N"/>
</dbReference>
<dbReference type="GO" id="GO:0016491">
    <property type="term" value="F:oxidoreductase activity"/>
    <property type="evidence" value="ECO:0007669"/>
    <property type="project" value="UniProtKB-KW"/>
</dbReference>
<dbReference type="Pfam" id="PF00107">
    <property type="entry name" value="ADH_zinc_N"/>
    <property type="match status" value="1"/>
</dbReference>
<evidence type="ECO:0000313" key="4">
    <source>
        <dbReference type="EMBL" id="TYS50370.1"/>
    </source>
</evidence>